<gene>
    <name evidence="3" type="primary">LOC108006707</name>
</gene>
<name>A0AB39Z0I5_DROSZ</name>
<sequence>MNVGISVLLAIRFLHVFATNAFNNTQNFHSEGDILVRKARWLPLIYPRSNPTRLQMIGGFGIPAEDLKLESVITGYVLKAQYYLPYSVKQLRTKNVHEISEKGRLLGNATVFDRVMQMSEQKLGLDPDILQQDLQALGSYRWSVYEAFTALAIRMKLNGRVCVLKSICESSAAPFDDRNGLLGEVLHILLTPSSSVDPLSEHSDNDYLQAERLGAAGGDCDQMYPRCPKSLLEHFSDVHHLGSEFLSMLG</sequence>
<feature type="chain" id="PRO_5045116169" evidence="1">
    <location>
        <begin position="19"/>
        <end position="250"/>
    </location>
</feature>
<dbReference type="Proteomes" id="UP001652628">
    <property type="component" value="Chromosome 3"/>
</dbReference>
<dbReference type="AlphaFoldDB" id="A0AB39Z0I5"/>
<dbReference type="Pfam" id="PF07841">
    <property type="entry name" value="DM4_12"/>
    <property type="match status" value="1"/>
</dbReference>
<keyword evidence="1" id="KW-0732">Signal</keyword>
<evidence type="ECO:0000313" key="2">
    <source>
        <dbReference type="Proteomes" id="UP001652628"/>
    </source>
</evidence>
<dbReference type="GeneID" id="108006707"/>
<dbReference type="SMART" id="SM00718">
    <property type="entry name" value="DM4_12"/>
    <property type="match status" value="1"/>
</dbReference>
<dbReference type="PANTHER" id="PTHR21398">
    <property type="entry name" value="AGAP007094-PA"/>
    <property type="match status" value="1"/>
</dbReference>
<protein>
    <submittedName>
        <fullName evidence="3">Uncharacterized protein</fullName>
    </submittedName>
</protein>
<proteinExistence type="predicted"/>
<keyword evidence="2" id="KW-1185">Reference proteome</keyword>
<evidence type="ECO:0000256" key="1">
    <source>
        <dbReference type="SAM" id="SignalP"/>
    </source>
</evidence>
<dbReference type="RefSeq" id="XP_016925735.4">
    <property type="nucleotide sequence ID" value="XM_017070246.4"/>
</dbReference>
<dbReference type="InterPro" id="IPR006631">
    <property type="entry name" value="DM4_12"/>
</dbReference>
<evidence type="ECO:0000313" key="3">
    <source>
        <dbReference type="RefSeq" id="XP_016925735.4"/>
    </source>
</evidence>
<feature type="signal peptide" evidence="1">
    <location>
        <begin position="1"/>
        <end position="18"/>
    </location>
</feature>
<reference evidence="3" key="1">
    <citation type="submission" date="2025-08" db="UniProtKB">
        <authorList>
            <consortium name="RefSeq"/>
        </authorList>
    </citation>
    <scope>IDENTIFICATION</scope>
</reference>
<dbReference type="PANTHER" id="PTHR21398:SF21">
    <property type="entry name" value="AGAP004005-PA"/>
    <property type="match status" value="1"/>
</dbReference>
<organism evidence="2 3">
    <name type="scientific">Drosophila suzukii</name>
    <name type="common">Spotted-wing drosophila fruit fly</name>
    <dbReference type="NCBI Taxonomy" id="28584"/>
    <lineage>
        <taxon>Eukaryota</taxon>
        <taxon>Metazoa</taxon>
        <taxon>Ecdysozoa</taxon>
        <taxon>Arthropoda</taxon>
        <taxon>Hexapoda</taxon>
        <taxon>Insecta</taxon>
        <taxon>Pterygota</taxon>
        <taxon>Neoptera</taxon>
        <taxon>Endopterygota</taxon>
        <taxon>Diptera</taxon>
        <taxon>Brachycera</taxon>
        <taxon>Muscomorpha</taxon>
        <taxon>Ephydroidea</taxon>
        <taxon>Drosophilidae</taxon>
        <taxon>Drosophila</taxon>
        <taxon>Sophophora</taxon>
    </lineage>
</organism>
<accession>A0AB39Z0I5</accession>